<protein>
    <recommendedName>
        <fullName evidence="6">ATP-grasp domain-containing protein</fullName>
    </recommendedName>
</protein>
<accession>A0A7S0JJU7</accession>
<evidence type="ECO:0000256" key="5">
    <source>
        <dbReference type="SAM" id="MobiDB-lite"/>
    </source>
</evidence>
<dbReference type="AlphaFoldDB" id="A0A7S0JJU7"/>
<dbReference type="EMBL" id="HBER01058563">
    <property type="protein sequence ID" value="CAD8553959.1"/>
    <property type="molecule type" value="Transcribed_RNA"/>
</dbReference>
<dbReference type="GO" id="GO:0005524">
    <property type="term" value="F:ATP binding"/>
    <property type="evidence" value="ECO:0007669"/>
    <property type="project" value="UniProtKB-UniRule"/>
</dbReference>
<dbReference type="InterPro" id="IPR011761">
    <property type="entry name" value="ATP-grasp"/>
</dbReference>
<name>A0A7S0JJU7_9EUKA</name>
<dbReference type="PANTHER" id="PTHR43585">
    <property type="entry name" value="FUMIPYRROLE BIOSYNTHESIS PROTEIN C"/>
    <property type="match status" value="1"/>
</dbReference>
<organism evidence="7">
    <name type="scientific">Calcidiscus leptoporus</name>
    <dbReference type="NCBI Taxonomy" id="127549"/>
    <lineage>
        <taxon>Eukaryota</taxon>
        <taxon>Haptista</taxon>
        <taxon>Haptophyta</taxon>
        <taxon>Prymnesiophyceae</taxon>
        <taxon>Coccolithales</taxon>
        <taxon>Calcidiscaceae</taxon>
        <taxon>Calcidiscus</taxon>
    </lineage>
</organism>
<evidence type="ECO:0000256" key="2">
    <source>
        <dbReference type="ARBA" id="ARBA00022741"/>
    </source>
</evidence>
<proteinExistence type="predicted"/>
<sequence length="555" mass="59223">MTSMTNGTNARKTLMLRSGAAPPRCLCWYDPTPVSSLDQMVRRCCALGEDDYLLCEDGGLPVALSSSMPSGIVLHVERVPQAASVEAVAAAAASNLPAPSADAVVVIDPISTGAVLAHAAVHQARLRAICVWSEVVPIELRAFVAKGLGVTYSGVVQHEKGELLKTVAKVRAVGIRVAAVMVGCETGVLLGDQLSEALGCRTNGTAKSPLRRNKFSQMEAVRAAKLNACGQELAHSKADVEAFLASQKPATAFKAVVKPVEGAGSDGVFICDSPAQVRSAFSALEGTKNVLGLDNYAVLLQEFLKGEEYVVDTVSRDGVHKCVAIWKYDKRIFNGAPVVYFGMRLLPVDAEPELKQMVQYTFDVLDALDIKHGAMHSEIKLEERGPVLVEVNCRLHGGEGTWAPMAERCIGYSAVTAMLDAYLDPAAFAALPSMPGHFRAHAMEAKLRSAVEGILTQIDETRWAEITSLSSFVSAMVTVAEGKPISKTVDAVTASGNINLVNTDKVQLEADYQRLHELVDGLFTAVPESSYRKTHMSPRGAARPSVDPAELPQSA</sequence>
<dbReference type="GO" id="GO:0016874">
    <property type="term" value="F:ligase activity"/>
    <property type="evidence" value="ECO:0007669"/>
    <property type="project" value="UniProtKB-KW"/>
</dbReference>
<evidence type="ECO:0000313" key="7">
    <source>
        <dbReference type="EMBL" id="CAD8553959.1"/>
    </source>
</evidence>
<feature type="region of interest" description="Disordered" evidence="5">
    <location>
        <begin position="533"/>
        <end position="555"/>
    </location>
</feature>
<evidence type="ECO:0000256" key="4">
    <source>
        <dbReference type="PROSITE-ProRule" id="PRU00409"/>
    </source>
</evidence>
<dbReference type="PANTHER" id="PTHR43585:SF2">
    <property type="entry name" value="ATP-GRASP ENZYME FSQD"/>
    <property type="match status" value="1"/>
</dbReference>
<reference evidence="7" key="1">
    <citation type="submission" date="2021-01" db="EMBL/GenBank/DDBJ databases">
        <authorList>
            <person name="Corre E."/>
            <person name="Pelletier E."/>
            <person name="Niang G."/>
            <person name="Scheremetjew M."/>
            <person name="Finn R."/>
            <person name="Kale V."/>
            <person name="Holt S."/>
            <person name="Cochrane G."/>
            <person name="Meng A."/>
            <person name="Brown T."/>
            <person name="Cohen L."/>
        </authorList>
    </citation>
    <scope>NUCLEOTIDE SEQUENCE</scope>
    <source>
        <strain evidence="7">RCC1130</strain>
    </source>
</reference>
<dbReference type="Pfam" id="PF13535">
    <property type="entry name" value="ATP-grasp_4"/>
    <property type="match status" value="1"/>
</dbReference>
<gene>
    <name evidence="7" type="ORF">CLEP1334_LOCUS29250</name>
</gene>
<feature type="domain" description="ATP-grasp" evidence="6">
    <location>
        <begin position="218"/>
        <end position="423"/>
    </location>
</feature>
<evidence type="ECO:0000259" key="6">
    <source>
        <dbReference type="PROSITE" id="PS50975"/>
    </source>
</evidence>
<dbReference type="InterPro" id="IPR052032">
    <property type="entry name" value="ATP-dep_AA_Ligase"/>
</dbReference>
<dbReference type="PROSITE" id="PS50975">
    <property type="entry name" value="ATP_GRASP"/>
    <property type="match status" value="1"/>
</dbReference>
<dbReference type="Gene3D" id="3.30.470.20">
    <property type="entry name" value="ATP-grasp fold, B domain"/>
    <property type="match status" value="1"/>
</dbReference>
<dbReference type="SUPFAM" id="SSF56059">
    <property type="entry name" value="Glutathione synthetase ATP-binding domain-like"/>
    <property type="match status" value="1"/>
</dbReference>
<evidence type="ECO:0000256" key="1">
    <source>
        <dbReference type="ARBA" id="ARBA00022598"/>
    </source>
</evidence>
<evidence type="ECO:0000256" key="3">
    <source>
        <dbReference type="ARBA" id="ARBA00022840"/>
    </source>
</evidence>
<keyword evidence="3 4" id="KW-0067">ATP-binding</keyword>
<dbReference type="GO" id="GO:0046872">
    <property type="term" value="F:metal ion binding"/>
    <property type="evidence" value="ECO:0007669"/>
    <property type="project" value="InterPro"/>
</dbReference>
<keyword evidence="2 4" id="KW-0547">Nucleotide-binding</keyword>
<keyword evidence="1" id="KW-0436">Ligase</keyword>